<feature type="transmembrane region" description="Helical" evidence="1">
    <location>
        <begin position="111"/>
        <end position="133"/>
    </location>
</feature>
<dbReference type="KEGG" id="pvo:PVOR_08585"/>
<evidence type="ECO:0000313" key="3">
    <source>
        <dbReference type="Proteomes" id="UP000003094"/>
    </source>
</evidence>
<keyword evidence="3" id="KW-1185">Reference proteome</keyword>
<dbReference type="Proteomes" id="UP000003094">
    <property type="component" value="Unassembled WGS sequence"/>
</dbReference>
<comment type="caution">
    <text evidence="2">The sequence shown here is derived from an EMBL/GenBank/DDBJ whole genome shotgun (WGS) entry which is preliminary data.</text>
</comment>
<evidence type="ECO:0000256" key="1">
    <source>
        <dbReference type="SAM" id="Phobius"/>
    </source>
</evidence>
<feature type="transmembrane region" description="Helical" evidence="1">
    <location>
        <begin position="78"/>
        <end position="99"/>
    </location>
</feature>
<proteinExistence type="predicted"/>
<dbReference type="AlphaFoldDB" id="A0A2R9SYA0"/>
<evidence type="ECO:0000313" key="2">
    <source>
        <dbReference type="EMBL" id="EFU42323.1"/>
    </source>
</evidence>
<sequence length="145" mass="15672">MIIELRSISPIDQRLLKLTGAVSGQSRAASLQVNRTVGQAEGTGSQSNSTNTVNAVTCRRCKSQQVVANKRGYSFANLFKTLGIMILFGILIIVSSYLFSMYSVSDGSRAFMQIFIALGAISFFLSLPVSILVGSEEEVRLLTVV</sequence>
<keyword evidence="1" id="KW-0472">Membrane</keyword>
<protein>
    <submittedName>
        <fullName evidence="2">Uncharacterized protein</fullName>
    </submittedName>
</protein>
<accession>A0A2R9SYA0</accession>
<reference evidence="2 3" key="1">
    <citation type="journal article" date="2010" name="BMC Genomics">
        <title>Genome sequence of the pattern forming Paenibacillus vortex bacterium reveals potential for thriving in complex environments.</title>
        <authorList>
            <person name="Sirota-Madi A."/>
            <person name="Olender T."/>
            <person name="Helman Y."/>
            <person name="Ingham C."/>
            <person name="Brainis I."/>
            <person name="Roth D."/>
            <person name="Hagi E."/>
            <person name="Brodsky L."/>
            <person name="Leshkowitz D."/>
            <person name="Galatenko V."/>
            <person name="Nikolaev V."/>
            <person name="Mugasimangalam R.C."/>
            <person name="Bransburg-Zabary S."/>
            <person name="Gutnick D.L."/>
            <person name="Lancet D."/>
            <person name="Ben-Jacob E."/>
        </authorList>
    </citation>
    <scope>NUCLEOTIDE SEQUENCE [LARGE SCALE GENOMIC DNA]</scope>
    <source>
        <strain evidence="2 3">V453</strain>
    </source>
</reference>
<dbReference type="EMBL" id="ADHJ01000014">
    <property type="protein sequence ID" value="EFU42323.1"/>
    <property type="molecule type" value="Genomic_DNA"/>
</dbReference>
<keyword evidence="1" id="KW-1133">Transmembrane helix</keyword>
<gene>
    <name evidence="2" type="ORF">PVOR_08585</name>
</gene>
<organism evidence="2 3">
    <name type="scientific">Paenibacillus vortex V453</name>
    <dbReference type="NCBI Taxonomy" id="715225"/>
    <lineage>
        <taxon>Bacteria</taxon>
        <taxon>Bacillati</taxon>
        <taxon>Bacillota</taxon>
        <taxon>Bacilli</taxon>
        <taxon>Bacillales</taxon>
        <taxon>Paenibacillaceae</taxon>
        <taxon>Paenibacillus</taxon>
    </lineage>
</organism>
<name>A0A2R9SYA0_9BACL</name>
<keyword evidence="1" id="KW-0812">Transmembrane</keyword>